<name>A0A0P6WV21_9CHLR</name>
<keyword evidence="1" id="KW-1133">Transmembrane helix</keyword>
<sequence>MEKYRDAIIYGLFFITSLVFPLWASTFAIRRGRQGWSKIAIISIVFGLGFFGGLGALTAASIKPGVIEKEGFDISSDASIKGNKKKKAAAKGACPKCNSNLVRRTVMVIDPVTQERTKSMNQERQGTTSGTVMIVFGLAVMGYTLFRFFTLNYSISYLAACGIGGYFVYLGLRPWLARSQENGKKIVESFICSRCEHEWDGPELKN</sequence>
<gene>
    <name evidence="2" type="ORF">ADM99_07795</name>
</gene>
<evidence type="ECO:0000313" key="3">
    <source>
        <dbReference type="Proteomes" id="UP000050430"/>
    </source>
</evidence>
<proteinExistence type="predicted"/>
<dbReference type="AlphaFoldDB" id="A0A0P6WV21"/>
<dbReference type="Proteomes" id="UP000050430">
    <property type="component" value="Unassembled WGS sequence"/>
</dbReference>
<dbReference type="STRING" id="229920.ADM99_07795"/>
<keyword evidence="3" id="KW-1185">Reference proteome</keyword>
<feature type="transmembrane region" description="Helical" evidence="1">
    <location>
        <begin position="7"/>
        <end position="29"/>
    </location>
</feature>
<protein>
    <submittedName>
        <fullName evidence="2">Uncharacterized protein</fullName>
    </submittedName>
</protein>
<feature type="transmembrane region" description="Helical" evidence="1">
    <location>
        <begin position="155"/>
        <end position="176"/>
    </location>
</feature>
<organism evidence="2 3">
    <name type="scientific">Leptolinea tardivitalis</name>
    <dbReference type="NCBI Taxonomy" id="229920"/>
    <lineage>
        <taxon>Bacteria</taxon>
        <taxon>Bacillati</taxon>
        <taxon>Chloroflexota</taxon>
        <taxon>Anaerolineae</taxon>
        <taxon>Anaerolineales</taxon>
        <taxon>Anaerolineaceae</taxon>
        <taxon>Leptolinea</taxon>
    </lineage>
</organism>
<keyword evidence="1" id="KW-0472">Membrane</keyword>
<dbReference type="RefSeq" id="WP_062420938.1">
    <property type="nucleotide sequence ID" value="NZ_BBYA01000008.1"/>
</dbReference>
<keyword evidence="1" id="KW-0812">Transmembrane</keyword>
<evidence type="ECO:0000256" key="1">
    <source>
        <dbReference type="SAM" id="Phobius"/>
    </source>
</evidence>
<accession>A0A0P6WV21</accession>
<dbReference type="EMBL" id="LGCK01000007">
    <property type="protein sequence ID" value="KPL72928.1"/>
    <property type="molecule type" value="Genomic_DNA"/>
</dbReference>
<reference evidence="2 3" key="1">
    <citation type="submission" date="2015-07" db="EMBL/GenBank/DDBJ databases">
        <title>Genome sequence of Leptolinea tardivitalis DSM 16556.</title>
        <authorList>
            <person name="Hemp J."/>
            <person name="Ward L.M."/>
            <person name="Pace L.A."/>
            <person name="Fischer W.W."/>
        </authorList>
    </citation>
    <scope>NUCLEOTIDE SEQUENCE [LARGE SCALE GENOMIC DNA]</scope>
    <source>
        <strain evidence="2 3">YMTK-2</strain>
    </source>
</reference>
<feature type="transmembrane region" description="Helical" evidence="1">
    <location>
        <begin position="35"/>
        <end position="60"/>
    </location>
</feature>
<feature type="transmembrane region" description="Helical" evidence="1">
    <location>
        <begin position="126"/>
        <end position="149"/>
    </location>
</feature>
<comment type="caution">
    <text evidence="2">The sequence shown here is derived from an EMBL/GenBank/DDBJ whole genome shotgun (WGS) entry which is preliminary data.</text>
</comment>
<evidence type="ECO:0000313" key="2">
    <source>
        <dbReference type="EMBL" id="KPL72928.1"/>
    </source>
</evidence>